<keyword evidence="8" id="KW-1185">Reference proteome</keyword>
<keyword evidence="3 5" id="KW-0479">Metal-binding</keyword>
<dbReference type="EMBL" id="MU002336">
    <property type="protein sequence ID" value="KAF2787296.1"/>
    <property type="molecule type" value="Genomic_DNA"/>
</dbReference>
<evidence type="ECO:0000259" key="6">
    <source>
        <dbReference type="PROSITE" id="PS50970"/>
    </source>
</evidence>
<organism evidence="7 8">
    <name type="scientific">Melanomma pulvis-pyrius CBS 109.77</name>
    <dbReference type="NCBI Taxonomy" id="1314802"/>
    <lineage>
        <taxon>Eukaryota</taxon>
        <taxon>Fungi</taxon>
        <taxon>Dikarya</taxon>
        <taxon>Ascomycota</taxon>
        <taxon>Pezizomycotina</taxon>
        <taxon>Dothideomycetes</taxon>
        <taxon>Pleosporomycetidae</taxon>
        <taxon>Pleosporales</taxon>
        <taxon>Melanommataceae</taxon>
        <taxon>Melanomma</taxon>
    </lineage>
</organism>
<evidence type="ECO:0000256" key="1">
    <source>
        <dbReference type="ARBA" id="ARBA00022603"/>
    </source>
</evidence>
<dbReference type="GO" id="GO:0032259">
    <property type="term" value="P:methylation"/>
    <property type="evidence" value="ECO:0007669"/>
    <property type="project" value="UniProtKB-KW"/>
</dbReference>
<evidence type="ECO:0000313" key="7">
    <source>
        <dbReference type="EMBL" id="KAF2787296.1"/>
    </source>
</evidence>
<dbReference type="GO" id="GO:0009086">
    <property type="term" value="P:methionine biosynthetic process"/>
    <property type="evidence" value="ECO:0007669"/>
    <property type="project" value="TreeGrafter"/>
</dbReference>
<dbReference type="GO" id="GO:0033528">
    <property type="term" value="P:S-methylmethionine cycle"/>
    <property type="evidence" value="ECO:0007669"/>
    <property type="project" value="TreeGrafter"/>
</dbReference>
<proteinExistence type="predicted"/>
<sequence>MSSSDSETPTLSALLTSKPSTPLILDGALATYLELLGADISTALWSATLLLSQPSLIHKTHLDYYHAGADIAITASYQASVQGLQKHLNLPEHEAKNVVKKSVELAIQARSDYLGSLTDEVEKERKSKRLLVAGSVGPYGAFLADGSEYRGDYVLSKSSMKDFHRGRISALIEAGCDVLACETLPSIGELEALVELLEEFPGTEAWFSFTMKDAEHISDGTSLDKVCETLKECKQAVAVGVNCVPEETALGALKQLAKLTSKPLVVYPNSGEQWNAESRSWQGERNKGAQLAERTKEWWNAGARLIGGCCRTTPEDINIIEQSLRGVQS</sequence>
<evidence type="ECO:0000256" key="3">
    <source>
        <dbReference type="ARBA" id="ARBA00022723"/>
    </source>
</evidence>
<feature type="binding site" evidence="5">
    <location>
        <position position="309"/>
    </location>
    <ligand>
        <name>Zn(2+)</name>
        <dbReference type="ChEBI" id="CHEBI:29105"/>
    </ligand>
</feature>
<keyword evidence="4 5" id="KW-0862">Zinc</keyword>
<protein>
    <submittedName>
        <fullName evidence="7">Homocysteine S-methyltransferase</fullName>
    </submittedName>
</protein>
<evidence type="ECO:0000256" key="4">
    <source>
        <dbReference type="ARBA" id="ARBA00022833"/>
    </source>
</evidence>
<feature type="domain" description="Hcy-binding" evidence="6">
    <location>
        <begin position="11"/>
        <end position="324"/>
    </location>
</feature>
<dbReference type="Gene3D" id="3.20.20.330">
    <property type="entry name" value="Homocysteine-binding-like domain"/>
    <property type="match status" value="1"/>
</dbReference>
<dbReference type="GO" id="GO:0008898">
    <property type="term" value="F:S-adenosylmethionine-homocysteine S-methyltransferase activity"/>
    <property type="evidence" value="ECO:0007669"/>
    <property type="project" value="TreeGrafter"/>
</dbReference>
<gene>
    <name evidence="7" type="ORF">K505DRAFT_288200</name>
</gene>
<dbReference type="InterPro" id="IPR003726">
    <property type="entry name" value="HCY_dom"/>
</dbReference>
<reference evidence="7" key="1">
    <citation type="journal article" date="2020" name="Stud. Mycol.">
        <title>101 Dothideomycetes genomes: a test case for predicting lifestyles and emergence of pathogens.</title>
        <authorList>
            <person name="Haridas S."/>
            <person name="Albert R."/>
            <person name="Binder M."/>
            <person name="Bloem J."/>
            <person name="Labutti K."/>
            <person name="Salamov A."/>
            <person name="Andreopoulos B."/>
            <person name="Baker S."/>
            <person name="Barry K."/>
            <person name="Bills G."/>
            <person name="Bluhm B."/>
            <person name="Cannon C."/>
            <person name="Castanera R."/>
            <person name="Culley D."/>
            <person name="Daum C."/>
            <person name="Ezra D."/>
            <person name="Gonzalez J."/>
            <person name="Henrissat B."/>
            <person name="Kuo A."/>
            <person name="Liang C."/>
            <person name="Lipzen A."/>
            <person name="Lutzoni F."/>
            <person name="Magnuson J."/>
            <person name="Mondo S."/>
            <person name="Nolan M."/>
            <person name="Ohm R."/>
            <person name="Pangilinan J."/>
            <person name="Park H.-J."/>
            <person name="Ramirez L."/>
            <person name="Alfaro M."/>
            <person name="Sun H."/>
            <person name="Tritt A."/>
            <person name="Yoshinaga Y."/>
            <person name="Zwiers L.-H."/>
            <person name="Turgeon B."/>
            <person name="Goodwin S."/>
            <person name="Spatafora J."/>
            <person name="Crous P."/>
            <person name="Grigoriev I."/>
        </authorList>
    </citation>
    <scope>NUCLEOTIDE SEQUENCE</scope>
    <source>
        <strain evidence="7">CBS 109.77</strain>
    </source>
</reference>
<dbReference type="PANTHER" id="PTHR46015">
    <property type="entry name" value="ZGC:172121"/>
    <property type="match status" value="1"/>
</dbReference>
<feature type="binding site" evidence="5">
    <location>
        <position position="243"/>
    </location>
    <ligand>
        <name>Zn(2+)</name>
        <dbReference type="ChEBI" id="CHEBI:29105"/>
    </ligand>
</feature>
<evidence type="ECO:0000313" key="8">
    <source>
        <dbReference type="Proteomes" id="UP000799757"/>
    </source>
</evidence>
<dbReference type="Pfam" id="PF02574">
    <property type="entry name" value="S-methyl_trans"/>
    <property type="match status" value="1"/>
</dbReference>
<dbReference type="AlphaFoldDB" id="A0A6A6WT38"/>
<dbReference type="GO" id="GO:0046872">
    <property type="term" value="F:metal ion binding"/>
    <property type="evidence" value="ECO:0007669"/>
    <property type="project" value="UniProtKB-KW"/>
</dbReference>
<dbReference type="SUPFAM" id="SSF82282">
    <property type="entry name" value="Homocysteine S-methyltransferase"/>
    <property type="match status" value="1"/>
</dbReference>
<dbReference type="NCBIfam" id="NF007020">
    <property type="entry name" value="PRK09485.1"/>
    <property type="match status" value="1"/>
</dbReference>
<keyword evidence="2 5" id="KW-0808">Transferase</keyword>
<keyword evidence="1 5" id="KW-0489">Methyltransferase</keyword>
<comment type="cofactor">
    <cofactor evidence="5">
        <name>Zn(2+)</name>
        <dbReference type="ChEBI" id="CHEBI:29105"/>
    </cofactor>
</comment>
<evidence type="ECO:0000256" key="2">
    <source>
        <dbReference type="ARBA" id="ARBA00022679"/>
    </source>
</evidence>
<dbReference type="OrthoDB" id="261426at2759"/>
<dbReference type="InterPro" id="IPR051486">
    <property type="entry name" value="Hcy_S-methyltransferase"/>
</dbReference>
<accession>A0A6A6WT38</accession>
<feature type="binding site" evidence="5">
    <location>
        <position position="310"/>
    </location>
    <ligand>
        <name>Zn(2+)</name>
        <dbReference type="ChEBI" id="CHEBI:29105"/>
    </ligand>
</feature>
<dbReference type="PANTHER" id="PTHR46015:SF1">
    <property type="entry name" value="HOMOCYSTEINE S-METHYLTRANSFERASE-LIKE ISOFORM 1"/>
    <property type="match status" value="1"/>
</dbReference>
<dbReference type="InterPro" id="IPR036589">
    <property type="entry name" value="HCY_dom_sf"/>
</dbReference>
<evidence type="ECO:0000256" key="5">
    <source>
        <dbReference type="PROSITE-ProRule" id="PRU00333"/>
    </source>
</evidence>
<name>A0A6A6WT38_9PLEO</name>
<dbReference type="PROSITE" id="PS50970">
    <property type="entry name" value="HCY"/>
    <property type="match status" value="1"/>
</dbReference>
<dbReference type="Proteomes" id="UP000799757">
    <property type="component" value="Unassembled WGS sequence"/>
</dbReference>
<dbReference type="FunFam" id="3.20.20.330:FF:000002">
    <property type="entry name" value="Homocysteine S-methyltransferase"/>
    <property type="match status" value="1"/>
</dbReference>